<reference evidence="1 2" key="1">
    <citation type="submission" date="2016-07" db="EMBL/GenBank/DDBJ databases">
        <title>Pervasive Adenine N6-methylation of Active Genes in Fungi.</title>
        <authorList>
            <consortium name="DOE Joint Genome Institute"/>
            <person name="Mondo S.J."/>
            <person name="Dannebaum R.O."/>
            <person name="Kuo R.C."/>
            <person name="Labutti K."/>
            <person name="Haridas S."/>
            <person name="Kuo A."/>
            <person name="Salamov A."/>
            <person name="Ahrendt S.R."/>
            <person name="Lipzen A."/>
            <person name="Sullivan W."/>
            <person name="Andreopoulos W.B."/>
            <person name="Clum A."/>
            <person name="Lindquist E."/>
            <person name="Daum C."/>
            <person name="Ramamoorthy G.K."/>
            <person name="Gryganskyi A."/>
            <person name="Culley D."/>
            <person name="Magnuson J.K."/>
            <person name="James T.Y."/>
            <person name="O'Malley M.A."/>
            <person name="Stajich J.E."/>
            <person name="Spatafora J.W."/>
            <person name="Visel A."/>
            <person name="Grigoriev I.V."/>
        </authorList>
    </citation>
    <scope>NUCLEOTIDE SEQUENCE [LARGE SCALE GENOMIC DNA]</scope>
    <source>
        <strain evidence="1 2">JEL800</strain>
    </source>
</reference>
<gene>
    <name evidence="1" type="ORF">BCR33DRAFT_859554</name>
</gene>
<comment type="caution">
    <text evidence="1">The sequence shown here is derived from an EMBL/GenBank/DDBJ whole genome shotgun (WGS) entry which is preliminary data.</text>
</comment>
<dbReference type="Proteomes" id="UP000193642">
    <property type="component" value="Unassembled WGS sequence"/>
</dbReference>
<name>A0A1Y2ATP6_9FUNG</name>
<dbReference type="OrthoDB" id="2145687at2759"/>
<sequence>MTTKISCVLSENGALTVSTVFIDIANSTVRDLKHAVCATGSPDLNHLDADKLLLIRTYQGDVGGLTTFNLMKIKEALDETTFGNTPELTTDQCNNSCKFSATPGVCLTFNGLTFKVMNSREKLSFFTASLPDDLHHVLVLIPPKPLVHLKDYVNETDSSKSKRKTTVVVAKPSDDDIFVLYSSISTTHLEKDGFFAKGISLPQPESEFANIPPFTWPTPTNNDFSESKESYLAYICDVITPIDAYKNLSVLLSPDENLLDLNLTYHWRGCPDVIVAPRASASCPRNQLGLLFILKPDLLTSENIVQACAQVAAANLLFGNDSAPGPVGVLTDLKDGWILIWMEGTDKCIHYTEYEFDLITGDLEKLKRDTAVFYIQRHLNELNSIMHPFNRDQKKRKQPDVRDSVGFGTRVGKLKLKRQVTENDRMTDLYDEMTAEEIECYETRQALLLLEQSFMPRLSK</sequence>
<proteinExistence type="predicted"/>
<evidence type="ECO:0000313" key="1">
    <source>
        <dbReference type="EMBL" id="ORY25866.1"/>
    </source>
</evidence>
<organism evidence="1 2">
    <name type="scientific">Rhizoclosmatium globosum</name>
    <dbReference type="NCBI Taxonomy" id="329046"/>
    <lineage>
        <taxon>Eukaryota</taxon>
        <taxon>Fungi</taxon>
        <taxon>Fungi incertae sedis</taxon>
        <taxon>Chytridiomycota</taxon>
        <taxon>Chytridiomycota incertae sedis</taxon>
        <taxon>Chytridiomycetes</taxon>
        <taxon>Chytridiales</taxon>
        <taxon>Chytriomycetaceae</taxon>
        <taxon>Rhizoclosmatium</taxon>
    </lineage>
</organism>
<protein>
    <submittedName>
        <fullName evidence="1">Uncharacterized protein</fullName>
    </submittedName>
</protein>
<dbReference type="EMBL" id="MCGO01000123">
    <property type="protein sequence ID" value="ORY25866.1"/>
    <property type="molecule type" value="Genomic_DNA"/>
</dbReference>
<keyword evidence="2" id="KW-1185">Reference proteome</keyword>
<accession>A0A1Y2ATP6</accession>
<evidence type="ECO:0000313" key="2">
    <source>
        <dbReference type="Proteomes" id="UP000193642"/>
    </source>
</evidence>
<dbReference type="AlphaFoldDB" id="A0A1Y2ATP6"/>